<dbReference type="Gene3D" id="3.40.50.300">
    <property type="entry name" value="P-loop containing nucleotide triphosphate hydrolases"/>
    <property type="match status" value="1"/>
</dbReference>
<dbReference type="InterPro" id="IPR027417">
    <property type="entry name" value="P-loop_NTPase"/>
</dbReference>
<gene>
    <name evidence="1" type="ORF">P0O15_12080</name>
</gene>
<dbReference type="Pfam" id="PF03237">
    <property type="entry name" value="Terminase_6N"/>
    <property type="match status" value="1"/>
</dbReference>
<accession>A0ABT5XB39</accession>
<proteinExistence type="predicted"/>
<dbReference type="RefSeq" id="WP_316967617.1">
    <property type="nucleotide sequence ID" value="NZ_JARFPK010000083.1"/>
</dbReference>
<dbReference type="SUPFAM" id="SSF52540">
    <property type="entry name" value="P-loop containing nucleoside triphosphate hydrolases"/>
    <property type="match status" value="1"/>
</dbReference>
<sequence>MRELAYSLDPALWAEEVLGFVPDPWQAEVLRSASSRVLMNCSRQSGKSSVSAILALWTSLYQPRSLTLMVSPSLRQSSEIFRKVVAYMEMLDPVPVKAEDTKLSIKMGNGARVVSLPGSESTIRGYSAVDLLIVDEAARVGDDLYFAIKPMLAVSQGRLLALSTPWGRRGWFYAEWAEGEGWQRHEITADQCPRISRDFLESEKRSMPRSWFRSEYFCEFVEPIDAVFGYDDVMRAVSDKVEPLEV</sequence>
<organism evidence="1 2">
    <name type="scientific">Candidatus Methanocrinis natronophilus</name>
    <dbReference type="NCBI Taxonomy" id="3033396"/>
    <lineage>
        <taxon>Archaea</taxon>
        <taxon>Methanobacteriati</taxon>
        <taxon>Methanobacteriota</taxon>
        <taxon>Stenosarchaea group</taxon>
        <taxon>Methanomicrobia</taxon>
        <taxon>Methanotrichales</taxon>
        <taxon>Methanotrichaceae</taxon>
        <taxon>Methanocrinis</taxon>
    </lineage>
</organism>
<keyword evidence="2" id="KW-1185">Reference proteome</keyword>
<protein>
    <submittedName>
        <fullName evidence="1">Terminase family protein</fullName>
    </submittedName>
</protein>
<name>A0ABT5XB39_9EURY</name>
<dbReference type="Proteomes" id="UP001220010">
    <property type="component" value="Unassembled WGS sequence"/>
</dbReference>
<reference evidence="1 2" key="1">
    <citation type="submission" date="2023-03" db="EMBL/GenBank/DDBJ databases">
        <title>WGS of Methanotrichaceae archaeon Mx.</title>
        <authorList>
            <person name="Sorokin D.Y."/>
            <person name="Merkel A.Y."/>
        </authorList>
    </citation>
    <scope>NUCLEOTIDE SEQUENCE [LARGE SCALE GENOMIC DNA]</scope>
    <source>
        <strain evidence="1 2">Mx</strain>
    </source>
</reference>
<dbReference type="EMBL" id="JARFPK010000083">
    <property type="protein sequence ID" value="MDF0591895.1"/>
    <property type="molecule type" value="Genomic_DNA"/>
</dbReference>
<evidence type="ECO:0000313" key="2">
    <source>
        <dbReference type="Proteomes" id="UP001220010"/>
    </source>
</evidence>
<evidence type="ECO:0000313" key="1">
    <source>
        <dbReference type="EMBL" id="MDF0591895.1"/>
    </source>
</evidence>
<comment type="caution">
    <text evidence="1">The sequence shown here is derived from an EMBL/GenBank/DDBJ whole genome shotgun (WGS) entry which is preliminary data.</text>
</comment>